<keyword evidence="2" id="KW-1185">Reference proteome</keyword>
<dbReference type="OrthoDB" id="6347264at2759"/>
<evidence type="ECO:0000313" key="2">
    <source>
        <dbReference type="Proteomes" id="UP000076858"/>
    </source>
</evidence>
<accession>A0A162S6C0</accession>
<evidence type="ECO:0008006" key="3">
    <source>
        <dbReference type="Google" id="ProtNLM"/>
    </source>
</evidence>
<comment type="caution">
    <text evidence="1">The sequence shown here is derived from an EMBL/GenBank/DDBJ whole genome shotgun (WGS) entry which is preliminary data.</text>
</comment>
<gene>
    <name evidence="1" type="ORF">APZ42_012212</name>
</gene>
<dbReference type="EMBL" id="LRGB01000084">
    <property type="protein sequence ID" value="KZS21048.1"/>
    <property type="molecule type" value="Genomic_DNA"/>
</dbReference>
<proteinExistence type="predicted"/>
<evidence type="ECO:0000313" key="1">
    <source>
        <dbReference type="EMBL" id="KZS21048.1"/>
    </source>
</evidence>
<dbReference type="Gene3D" id="2.60.120.560">
    <property type="entry name" value="Exo-inulinase, domain 1"/>
    <property type="match status" value="1"/>
</dbReference>
<reference evidence="1 2" key="1">
    <citation type="submission" date="2016-03" db="EMBL/GenBank/DDBJ databases">
        <title>EvidentialGene: Evidence-directed Construction of Genes on Genomes.</title>
        <authorList>
            <person name="Gilbert D.G."/>
            <person name="Choi J.-H."/>
            <person name="Mockaitis K."/>
            <person name="Colbourne J."/>
            <person name="Pfrender M."/>
        </authorList>
    </citation>
    <scope>NUCLEOTIDE SEQUENCE [LARGE SCALE GENOMIC DNA]</scope>
    <source>
        <strain evidence="1 2">Xinb3</strain>
        <tissue evidence="1">Complete organism</tissue>
    </source>
</reference>
<dbReference type="Proteomes" id="UP000076858">
    <property type="component" value="Unassembled WGS sequence"/>
</dbReference>
<organism evidence="1 2">
    <name type="scientific">Daphnia magna</name>
    <dbReference type="NCBI Taxonomy" id="35525"/>
    <lineage>
        <taxon>Eukaryota</taxon>
        <taxon>Metazoa</taxon>
        <taxon>Ecdysozoa</taxon>
        <taxon>Arthropoda</taxon>
        <taxon>Crustacea</taxon>
        <taxon>Branchiopoda</taxon>
        <taxon>Diplostraca</taxon>
        <taxon>Cladocera</taxon>
        <taxon>Anomopoda</taxon>
        <taxon>Daphniidae</taxon>
        <taxon>Daphnia</taxon>
    </lineage>
</organism>
<protein>
    <recommendedName>
        <fullName evidence="3">3-keto-disaccharide hydrolase domain-containing protein</fullName>
    </recommendedName>
</protein>
<dbReference type="AlphaFoldDB" id="A0A162S6C0"/>
<name>A0A162S6C0_9CRUS</name>
<sequence length="252" mass="28109">MQFSLVAIISSLFVVHSANAILLPLLAGILSQHRRLPEPLPPLSFLLMQHYLSRNVTIQNTVHLGHSALKVVYTGGRPNFDTGLMPSNSYVELPLTTFYEGTIDVDIAAERNNRITEPERAAAAGIAFRIQSKSDQYELVCLRMANGRFNLPPPSTDRLGRAIQYTSLPEWTADTLRNQFPGRYEAAAKIGERRWNHVRICVRNNTVCVFIDGHPTPVIQSDLLGTNARGSFAYWVDAGTNAYFANLRIVET</sequence>